<comment type="caution">
    <text evidence="1">The sequence shown here is derived from an EMBL/GenBank/DDBJ whole genome shotgun (WGS) entry which is preliminary data.</text>
</comment>
<evidence type="ECO:0000313" key="2">
    <source>
        <dbReference type="Proteomes" id="UP000766486"/>
    </source>
</evidence>
<gene>
    <name evidence="1" type="ORF">CLO192961_LOCUS496095</name>
</gene>
<organism evidence="1 2">
    <name type="scientific">Bionectria ochroleuca</name>
    <name type="common">Gliocladium roseum</name>
    <dbReference type="NCBI Taxonomy" id="29856"/>
    <lineage>
        <taxon>Eukaryota</taxon>
        <taxon>Fungi</taxon>
        <taxon>Dikarya</taxon>
        <taxon>Ascomycota</taxon>
        <taxon>Pezizomycotina</taxon>
        <taxon>Sordariomycetes</taxon>
        <taxon>Hypocreomycetidae</taxon>
        <taxon>Hypocreales</taxon>
        <taxon>Bionectriaceae</taxon>
        <taxon>Clonostachys</taxon>
    </lineage>
</organism>
<protein>
    <submittedName>
        <fullName evidence="1">Uncharacterized protein</fullName>
    </submittedName>
</protein>
<keyword evidence="2" id="KW-1185">Reference proteome</keyword>
<name>A0ABY6V371_BIOOC</name>
<proteinExistence type="predicted"/>
<dbReference type="Proteomes" id="UP000766486">
    <property type="component" value="Unassembled WGS sequence"/>
</dbReference>
<accession>A0ABY6V371</accession>
<sequence length="123" mass="13434">MPWSSHKALDAISINCMQGVTFSTGRVIYTLLRRFSTPINCTSSSTATWVELIGVGGIEHLGRGLHLALDTAVGIVALLDETVWRSRIIVVGWMSVSLWCGTVHHWTADVTPRASTTPDAEDR</sequence>
<reference evidence="1 2" key="1">
    <citation type="submission" date="2019-06" db="EMBL/GenBank/DDBJ databases">
        <authorList>
            <person name="Broberg M."/>
        </authorList>
    </citation>
    <scope>NUCLEOTIDE SEQUENCE [LARGE SCALE GENOMIC DNA]</scope>
</reference>
<dbReference type="EMBL" id="CABFNS010001138">
    <property type="protein sequence ID" value="VUC38232.1"/>
    <property type="molecule type" value="Genomic_DNA"/>
</dbReference>
<evidence type="ECO:0000313" key="1">
    <source>
        <dbReference type="EMBL" id="VUC38232.1"/>
    </source>
</evidence>